<feature type="region of interest" description="Disordered" evidence="1">
    <location>
        <begin position="23"/>
        <end position="61"/>
    </location>
</feature>
<dbReference type="EMBL" id="JPMI01000004">
    <property type="protein sequence ID" value="KFA94749.1"/>
    <property type="molecule type" value="Genomic_DNA"/>
</dbReference>
<accession>A0A084T214</accession>
<gene>
    <name evidence="2" type="ORF">Q664_00820</name>
</gene>
<comment type="caution">
    <text evidence="2">The sequence shown here is derived from an EMBL/GenBank/DDBJ whole genome shotgun (WGS) entry which is preliminary data.</text>
</comment>
<reference evidence="2 3" key="1">
    <citation type="submission" date="2014-07" db="EMBL/GenBank/DDBJ databases">
        <title>Draft Genome Sequence of Gephyronic Acid Producer, Cystobacter violaceus Strain Cb vi76.</title>
        <authorList>
            <person name="Stevens D.C."/>
            <person name="Young J."/>
            <person name="Carmichael R."/>
            <person name="Tan J."/>
            <person name="Taylor R.E."/>
        </authorList>
    </citation>
    <scope>NUCLEOTIDE SEQUENCE [LARGE SCALE GENOMIC DNA]</scope>
    <source>
        <strain evidence="2 3">Cb vi76</strain>
    </source>
</reference>
<organism evidence="2 3">
    <name type="scientific">Archangium violaceum Cb vi76</name>
    <dbReference type="NCBI Taxonomy" id="1406225"/>
    <lineage>
        <taxon>Bacteria</taxon>
        <taxon>Pseudomonadati</taxon>
        <taxon>Myxococcota</taxon>
        <taxon>Myxococcia</taxon>
        <taxon>Myxococcales</taxon>
        <taxon>Cystobacterineae</taxon>
        <taxon>Archangiaceae</taxon>
        <taxon>Archangium</taxon>
    </lineage>
</organism>
<evidence type="ECO:0000313" key="2">
    <source>
        <dbReference type="EMBL" id="KFA94749.1"/>
    </source>
</evidence>
<dbReference type="Proteomes" id="UP000028547">
    <property type="component" value="Unassembled WGS sequence"/>
</dbReference>
<proteinExistence type="predicted"/>
<protein>
    <submittedName>
        <fullName evidence="2">Uncharacterized protein</fullName>
    </submittedName>
</protein>
<name>A0A084T214_9BACT</name>
<feature type="region of interest" description="Disordered" evidence="1">
    <location>
        <begin position="85"/>
        <end position="104"/>
    </location>
</feature>
<evidence type="ECO:0000313" key="3">
    <source>
        <dbReference type="Proteomes" id="UP000028547"/>
    </source>
</evidence>
<sequence length="104" mass="11220">MVEVSGPRRAEVQPRVTFTVELSQSEIDTEPLEADTARPVQAPAPAPAPVPAASAPPLPETPWFAEDIERLPEANVELGKLALENFEPFPSLPQRAPTSQLQGK</sequence>
<feature type="compositionally biased region" description="Pro residues" evidence="1">
    <location>
        <begin position="42"/>
        <end position="60"/>
    </location>
</feature>
<dbReference type="AlphaFoldDB" id="A0A084T214"/>
<evidence type="ECO:0000256" key="1">
    <source>
        <dbReference type="SAM" id="MobiDB-lite"/>
    </source>
</evidence>